<dbReference type="InterPro" id="IPR050232">
    <property type="entry name" value="FBL13/AtMIF1-like"/>
</dbReference>
<accession>A0ABQ7BZN4</accession>
<proteinExistence type="predicted"/>
<dbReference type="EMBL" id="QGKV02000832">
    <property type="protein sequence ID" value="KAF3545331.1"/>
    <property type="molecule type" value="Genomic_DNA"/>
</dbReference>
<gene>
    <name evidence="2" type="ORF">DY000_02001216</name>
</gene>
<dbReference type="Gene3D" id="3.80.10.10">
    <property type="entry name" value="Ribonuclease Inhibitor"/>
    <property type="match status" value="1"/>
</dbReference>
<dbReference type="PANTHER" id="PTHR31900:SF36">
    <property type="entry name" value="F-BOX DOMAIN-CONTAINING PROTEIN"/>
    <property type="match status" value="1"/>
</dbReference>
<dbReference type="InterPro" id="IPR032675">
    <property type="entry name" value="LRR_dom_sf"/>
</dbReference>
<dbReference type="Proteomes" id="UP000266723">
    <property type="component" value="Unassembled WGS sequence"/>
</dbReference>
<evidence type="ECO:0000313" key="3">
    <source>
        <dbReference type="Proteomes" id="UP000266723"/>
    </source>
</evidence>
<dbReference type="SMART" id="SM00579">
    <property type="entry name" value="FBD"/>
    <property type="match status" value="1"/>
</dbReference>
<organism evidence="2 3">
    <name type="scientific">Brassica cretica</name>
    <name type="common">Mustard</name>
    <dbReference type="NCBI Taxonomy" id="69181"/>
    <lineage>
        <taxon>Eukaryota</taxon>
        <taxon>Viridiplantae</taxon>
        <taxon>Streptophyta</taxon>
        <taxon>Embryophyta</taxon>
        <taxon>Tracheophyta</taxon>
        <taxon>Spermatophyta</taxon>
        <taxon>Magnoliopsida</taxon>
        <taxon>eudicotyledons</taxon>
        <taxon>Gunneridae</taxon>
        <taxon>Pentapetalae</taxon>
        <taxon>rosids</taxon>
        <taxon>malvids</taxon>
        <taxon>Brassicales</taxon>
        <taxon>Brassicaceae</taxon>
        <taxon>Brassiceae</taxon>
        <taxon>Brassica</taxon>
    </lineage>
</organism>
<keyword evidence="3" id="KW-1185">Reference proteome</keyword>
<protein>
    <recommendedName>
        <fullName evidence="1">FBD domain-containing protein</fullName>
    </recommendedName>
</protein>
<evidence type="ECO:0000259" key="1">
    <source>
        <dbReference type="SMART" id="SM00579"/>
    </source>
</evidence>
<dbReference type="InterPro" id="IPR006566">
    <property type="entry name" value="FBD"/>
</dbReference>
<dbReference type="InterPro" id="IPR013101">
    <property type="entry name" value="LRR_PRU1-like"/>
</dbReference>
<dbReference type="PANTHER" id="PTHR31900">
    <property type="entry name" value="F-BOX/RNI SUPERFAMILY PROTEIN-RELATED"/>
    <property type="match status" value="1"/>
</dbReference>
<comment type="caution">
    <text evidence="2">The sequence shown here is derived from an EMBL/GenBank/DDBJ whole genome shotgun (WGS) entry which is preliminary data.</text>
</comment>
<feature type="domain" description="FBD" evidence="1">
    <location>
        <begin position="178"/>
        <end position="249"/>
    </location>
</feature>
<dbReference type="Pfam" id="PF08387">
    <property type="entry name" value="FBD"/>
    <property type="match status" value="1"/>
</dbReference>
<evidence type="ECO:0000313" key="2">
    <source>
        <dbReference type="EMBL" id="KAF3545331.1"/>
    </source>
</evidence>
<name>A0ABQ7BZN4_BRACR</name>
<dbReference type="SUPFAM" id="SSF52047">
    <property type="entry name" value="RNI-like"/>
    <property type="match status" value="1"/>
</dbReference>
<sequence>MPSLKTMHLLSVKFSGGKSVANLLQKCPALEDLVVNLTEVFASKVFTLSSCKTLKTLTLRGLCIEVVMPWFRLPSLKTLRLLSVRFSGEGSIASFLPIFPVLECLVVDGVMFETPYPSGITFPYLEHLRILRDGPIYLFVYSKTLQDSNISSLSRYVQHHAHYNDPMILWKEPTVVPECLSTHLEIMEWRQYEGTEQERNVAAYVLANATCLKTARFSTWPDRNNHHSIILRELKSLNRGSETCQLLFD</sequence>
<dbReference type="Pfam" id="PF07723">
    <property type="entry name" value="LRR_2"/>
    <property type="match status" value="2"/>
</dbReference>
<reference evidence="2 3" key="1">
    <citation type="journal article" date="2020" name="BMC Genomics">
        <title>Intraspecific diversification of the crop wild relative Brassica cretica Lam. using demographic model selection.</title>
        <authorList>
            <person name="Kioukis A."/>
            <person name="Michalopoulou V.A."/>
            <person name="Briers L."/>
            <person name="Pirintsos S."/>
            <person name="Studholme D.J."/>
            <person name="Pavlidis P."/>
            <person name="Sarris P.F."/>
        </authorList>
    </citation>
    <scope>NUCLEOTIDE SEQUENCE [LARGE SCALE GENOMIC DNA]</scope>
    <source>
        <strain evidence="3">cv. PFS-1207/04</strain>
    </source>
</reference>